<feature type="compositionally biased region" description="Polar residues" evidence="1">
    <location>
        <begin position="1"/>
        <end position="10"/>
    </location>
</feature>
<feature type="region of interest" description="Disordered" evidence="1">
    <location>
        <begin position="1"/>
        <end position="24"/>
    </location>
</feature>
<accession>A0ABS8SSN3</accession>
<name>A0ABS8SSN3_DATST</name>
<evidence type="ECO:0000313" key="2">
    <source>
        <dbReference type="EMBL" id="MCD7462035.1"/>
    </source>
</evidence>
<proteinExistence type="predicted"/>
<organism evidence="2 3">
    <name type="scientific">Datura stramonium</name>
    <name type="common">Jimsonweed</name>
    <name type="synonym">Common thornapple</name>
    <dbReference type="NCBI Taxonomy" id="4076"/>
    <lineage>
        <taxon>Eukaryota</taxon>
        <taxon>Viridiplantae</taxon>
        <taxon>Streptophyta</taxon>
        <taxon>Embryophyta</taxon>
        <taxon>Tracheophyta</taxon>
        <taxon>Spermatophyta</taxon>
        <taxon>Magnoliopsida</taxon>
        <taxon>eudicotyledons</taxon>
        <taxon>Gunneridae</taxon>
        <taxon>Pentapetalae</taxon>
        <taxon>asterids</taxon>
        <taxon>lamiids</taxon>
        <taxon>Solanales</taxon>
        <taxon>Solanaceae</taxon>
        <taxon>Solanoideae</taxon>
        <taxon>Datureae</taxon>
        <taxon>Datura</taxon>
    </lineage>
</organism>
<sequence>ALFQKQSSRAPTPKHSPKEGGNSSRCLKYYKCHGFVNKMRECPNRREFNVMVDDHHCYNNVDVVKGVGNDGPQVEDDVVR</sequence>
<evidence type="ECO:0000313" key="3">
    <source>
        <dbReference type="Proteomes" id="UP000823775"/>
    </source>
</evidence>
<reference evidence="2 3" key="1">
    <citation type="journal article" date="2021" name="BMC Genomics">
        <title>Datura genome reveals duplications of psychoactive alkaloid biosynthetic genes and high mutation rate following tissue culture.</title>
        <authorList>
            <person name="Rajewski A."/>
            <person name="Carter-House D."/>
            <person name="Stajich J."/>
            <person name="Litt A."/>
        </authorList>
    </citation>
    <scope>NUCLEOTIDE SEQUENCE [LARGE SCALE GENOMIC DNA]</scope>
    <source>
        <strain evidence="2">AR-01</strain>
    </source>
</reference>
<evidence type="ECO:0000256" key="1">
    <source>
        <dbReference type="SAM" id="MobiDB-lite"/>
    </source>
</evidence>
<dbReference type="EMBL" id="JACEIK010000773">
    <property type="protein sequence ID" value="MCD7462035.1"/>
    <property type="molecule type" value="Genomic_DNA"/>
</dbReference>
<feature type="non-terminal residue" evidence="2">
    <location>
        <position position="1"/>
    </location>
</feature>
<gene>
    <name evidence="2" type="ORF">HAX54_047630</name>
</gene>
<keyword evidence="3" id="KW-1185">Reference proteome</keyword>
<dbReference type="Proteomes" id="UP000823775">
    <property type="component" value="Unassembled WGS sequence"/>
</dbReference>
<protein>
    <submittedName>
        <fullName evidence="2">Uncharacterized protein</fullName>
    </submittedName>
</protein>
<comment type="caution">
    <text evidence="2">The sequence shown here is derived from an EMBL/GenBank/DDBJ whole genome shotgun (WGS) entry which is preliminary data.</text>
</comment>